<dbReference type="FunFam" id="3.30.160.60:FF:002343">
    <property type="entry name" value="Zinc finger protein 33A"/>
    <property type="match status" value="1"/>
</dbReference>
<evidence type="ECO:0000256" key="5">
    <source>
        <dbReference type="ARBA" id="ARBA00023015"/>
    </source>
</evidence>
<dbReference type="SMART" id="SM00355">
    <property type="entry name" value="ZnF_C2H2"/>
    <property type="match status" value="13"/>
</dbReference>
<sequence>MTLDDNRVLKTYSRIGQHLRIHFRQLDQLNDETYGSDGSHISDKTNVRETDASDELQLSGESVDMTLDDNRVLKTYSRIGQHLRIHFRQLDQLNDETYGSDGNPIKTECDVSETDATDGQQLSGETNLVDTQTLCEDKQLDQIIDLFEETYESNVNLNGNDCNVRQSEPTDRQQLGQRVDRVMTYKVVNKKTANNAPKTLITTQSQSQDKKVVYLVVNSGNQTSAQTSGTSVLRPQLMLVSVPKELQCDVIGCQFKCRSQDLLTKHRKDHKCVSRLEVLTDRQMIVSKTSTQDINVIPGDKTPIKRNTKSFECKYNDCDFRTESLRNIQNHRKIHDNPYRRQRLRGLRTQYYDLVTNSYICDETNCQKAFKYYSHLRYHKTIVHTSQPSVCCDFLDCNKVFKKKSYLKLHYNSVHIKGIRCPHTGCGQQFNNDRDLRNHMLRHVTEPSIVSQSISPLEVLTDRQKDDSKASIQDIDEEVIPEDNECNYKDCNSRSESLVNFQDDHNVHNTTRYRALPRKQRLELQRRCYDLATNSYICDQTDCHKRFKSYRLMSAHKTRLHTSQAVRCDYDGCKKVAKNKRYLRAHRKFCHNNDKPIHCPHEDCGKTYVNNSALRAHMFSHTTERPFVCDFIGCQKSFKDKPSFTGHQRIHSKEPTFRCTFDGCAQRFQTANLMNKHRVADHQKPRYVQKKKLVTCQWPGCDYSATRTDLMTSHQRVHTGERPYVCDWPECGKRFARTNALNDHKNVHNNVKPYACHWPGCEYRSGNTANMAKHNRQVHKK</sequence>
<dbReference type="PANTHER" id="PTHR46179">
    <property type="entry name" value="ZINC FINGER PROTEIN"/>
    <property type="match status" value="1"/>
</dbReference>
<accession>A0A7R9KT13</accession>
<dbReference type="InterPro" id="IPR013087">
    <property type="entry name" value="Znf_C2H2_type"/>
</dbReference>
<feature type="domain" description="C2H2-type" evidence="9">
    <location>
        <begin position="657"/>
        <end position="687"/>
    </location>
</feature>
<feature type="domain" description="C2H2-type" evidence="9">
    <location>
        <begin position="419"/>
        <end position="448"/>
    </location>
</feature>
<gene>
    <name evidence="10" type="ORF">OSB1V03_LOCUS9322</name>
</gene>
<dbReference type="SUPFAM" id="SSF57667">
    <property type="entry name" value="beta-beta-alpha zinc fingers"/>
    <property type="match status" value="4"/>
</dbReference>
<keyword evidence="3 8" id="KW-0863">Zinc-finger</keyword>
<evidence type="ECO:0000256" key="2">
    <source>
        <dbReference type="ARBA" id="ARBA00022723"/>
    </source>
</evidence>
<dbReference type="PANTHER" id="PTHR46179:SF13">
    <property type="entry name" value="C2H2-TYPE DOMAIN-CONTAINING PROTEIN"/>
    <property type="match status" value="1"/>
</dbReference>
<feature type="domain" description="C2H2-type" evidence="9">
    <location>
        <begin position="597"/>
        <end position="626"/>
    </location>
</feature>
<dbReference type="Gene3D" id="3.30.160.60">
    <property type="entry name" value="Classic Zinc Finger"/>
    <property type="match status" value="6"/>
</dbReference>
<evidence type="ECO:0000256" key="6">
    <source>
        <dbReference type="ARBA" id="ARBA00023163"/>
    </source>
</evidence>
<evidence type="ECO:0000313" key="10">
    <source>
        <dbReference type="EMBL" id="CAD7628904.1"/>
    </source>
</evidence>
<dbReference type="Proteomes" id="UP000759131">
    <property type="component" value="Unassembled WGS sequence"/>
</dbReference>
<feature type="domain" description="C2H2-type" evidence="9">
    <location>
        <begin position="627"/>
        <end position="656"/>
    </location>
</feature>
<evidence type="ECO:0000313" key="11">
    <source>
        <dbReference type="Proteomes" id="UP000759131"/>
    </source>
</evidence>
<feature type="domain" description="C2H2-type" evidence="9">
    <location>
        <begin position="694"/>
        <end position="723"/>
    </location>
</feature>
<keyword evidence="2" id="KW-0479">Metal-binding</keyword>
<feature type="domain" description="C2H2-type" evidence="9">
    <location>
        <begin position="566"/>
        <end position="596"/>
    </location>
</feature>
<keyword evidence="7" id="KW-0539">Nucleus</keyword>
<keyword evidence="5" id="KW-0805">Transcription regulation</keyword>
<dbReference type="GO" id="GO:0005634">
    <property type="term" value="C:nucleus"/>
    <property type="evidence" value="ECO:0007669"/>
    <property type="project" value="UniProtKB-SubCell"/>
</dbReference>
<comment type="subcellular location">
    <subcellularLocation>
        <location evidence="1">Nucleus</location>
    </subcellularLocation>
</comment>
<feature type="domain" description="C2H2-type" evidence="9">
    <location>
        <begin position="390"/>
        <end position="415"/>
    </location>
</feature>
<dbReference type="GO" id="GO:0006357">
    <property type="term" value="P:regulation of transcription by RNA polymerase II"/>
    <property type="evidence" value="ECO:0007669"/>
    <property type="project" value="TreeGrafter"/>
</dbReference>
<evidence type="ECO:0000256" key="1">
    <source>
        <dbReference type="ARBA" id="ARBA00004123"/>
    </source>
</evidence>
<feature type="domain" description="C2H2-type" evidence="9">
    <location>
        <begin position="724"/>
        <end position="753"/>
    </location>
</feature>
<reference evidence="10" key="1">
    <citation type="submission" date="2020-11" db="EMBL/GenBank/DDBJ databases">
        <authorList>
            <person name="Tran Van P."/>
        </authorList>
    </citation>
    <scope>NUCLEOTIDE SEQUENCE</scope>
</reference>
<dbReference type="InterPro" id="IPR051061">
    <property type="entry name" value="Zinc_finger_trans_reg"/>
</dbReference>
<dbReference type="Pfam" id="PF00096">
    <property type="entry name" value="zf-C2H2"/>
    <property type="match status" value="4"/>
</dbReference>
<name>A0A7R9KT13_9ACAR</name>
<dbReference type="AlphaFoldDB" id="A0A7R9KT13"/>
<evidence type="ECO:0000256" key="7">
    <source>
        <dbReference type="ARBA" id="ARBA00023242"/>
    </source>
</evidence>
<dbReference type="PROSITE" id="PS00028">
    <property type="entry name" value="ZINC_FINGER_C2H2_1"/>
    <property type="match status" value="8"/>
</dbReference>
<evidence type="ECO:0000256" key="4">
    <source>
        <dbReference type="ARBA" id="ARBA00022833"/>
    </source>
</evidence>
<evidence type="ECO:0000259" key="9">
    <source>
        <dbReference type="PROSITE" id="PS50157"/>
    </source>
</evidence>
<proteinExistence type="predicted"/>
<dbReference type="GO" id="GO:0008270">
    <property type="term" value="F:zinc ion binding"/>
    <property type="evidence" value="ECO:0007669"/>
    <property type="project" value="UniProtKB-KW"/>
</dbReference>
<dbReference type="EMBL" id="CAJPIZ010006219">
    <property type="protein sequence ID" value="CAG2109334.1"/>
    <property type="molecule type" value="Genomic_DNA"/>
</dbReference>
<dbReference type="OrthoDB" id="2687452at2759"/>
<keyword evidence="11" id="KW-1185">Reference proteome</keyword>
<organism evidence="10">
    <name type="scientific">Medioppia subpectinata</name>
    <dbReference type="NCBI Taxonomy" id="1979941"/>
    <lineage>
        <taxon>Eukaryota</taxon>
        <taxon>Metazoa</taxon>
        <taxon>Ecdysozoa</taxon>
        <taxon>Arthropoda</taxon>
        <taxon>Chelicerata</taxon>
        <taxon>Arachnida</taxon>
        <taxon>Acari</taxon>
        <taxon>Acariformes</taxon>
        <taxon>Sarcoptiformes</taxon>
        <taxon>Oribatida</taxon>
        <taxon>Brachypylina</taxon>
        <taxon>Oppioidea</taxon>
        <taxon>Oppiidae</taxon>
        <taxon>Medioppia</taxon>
    </lineage>
</organism>
<dbReference type="InterPro" id="IPR036236">
    <property type="entry name" value="Znf_C2H2_sf"/>
</dbReference>
<evidence type="ECO:0000256" key="3">
    <source>
        <dbReference type="ARBA" id="ARBA00022771"/>
    </source>
</evidence>
<dbReference type="EMBL" id="OC860794">
    <property type="protein sequence ID" value="CAD7628904.1"/>
    <property type="molecule type" value="Genomic_DNA"/>
</dbReference>
<protein>
    <recommendedName>
        <fullName evidence="9">C2H2-type domain-containing protein</fullName>
    </recommendedName>
</protein>
<dbReference type="PROSITE" id="PS50157">
    <property type="entry name" value="ZINC_FINGER_C2H2_2"/>
    <property type="match status" value="10"/>
</dbReference>
<feature type="domain" description="C2H2-type" evidence="9">
    <location>
        <begin position="536"/>
        <end position="566"/>
    </location>
</feature>
<evidence type="ECO:0000256" key="8">
    <source>
        <dbReference type="PROSITE-ProRule" id="PRU00042"/>
    </source>
</evidence>
<feature type="domain" description="C2H2-type" evidence="9">
    <location>
        <begin position="359"/>
        <end position="389"/>
    </location>
</feature>
<keyword evidence="4" id="KW-0862">Zinc</keyword>
<keyword evidence="6" id="KW-0804">Transcription</keyword>